<evidence type="ECO:0000256" key="13">
    <source>
        <dbReference type="SAM" id="Phobius"/>
    </source>
</evidence>
<organism evidence="14 15">
    <name type="scientific">Cafeteria roenbergensis</name>
    <name type="common">Marine flagellate</name>
    <dbReference type="NCBI Taxonomy" id="33653"/>
    <lineage>
        <taxon>Eukaryota</taxon>
        <taxon>Sar</taxon>
        <taxon>Stramenopiles</taxon>
        <taxon>Bigyra</taxon>
        <taxon>Opalozoa</taxon>
        <taxon>Bicosoecida</taxon>
        <taxon>Cafeteriaceae</taxon>
        <taxon>Cafeteria</taxon>
    </lineage>
</organism>
<reference evidence="14 15" key="1">
    <citation type="submission" date="2019-07" db="EMBL/GenBank/DDBJ databases">
        <title>Genomes of Cafeteria roenbergensis.</title>
        <authorList>
            <person name="Fischer M.G."/>
            <person name="Hackl T."/>
            <person name="Roman M."/>
        </authorList>
    </citation>
    <scope>NUCLEOTIDE SEQUENCE [LARGE SCALE GENOMIC DNA]</scope>
    <source>
        <strain evidence="14 15">RCC970-E3</strain>
    </source>
</reference>
<keyword evidence="10" id="KW-0325">Glycoprotein</keyword>
<dbReference type="GO" id="GO:0034707">
    <property type="term" value="C:chloride channel complex"/>
    <property type="evidence" value="ECO:0007669"/>
    <property type="project" value="UniProtKB-KW"/>
</dbReference>
<keyword evidence="4" id="KW-1003">Cell membrane</keyword>
<evidence type="ECO:0000256" key="7">
    <source>
        <dbReference type="ARBA" id="ARBA00023065"/>
    </source>
</evidence>
<keyword evidence="9" id="KW-0869">Chloride channel</keyword>
<dbReference type="PANTHER" id="PTHR12424">
    <property type="entry name" value="TWEETY-RELATED"/>
    <property type="match status" value="1"/>
</dbReference>
<protein>
    <submittedName>
        <fullName evidence="14">Uncharacterized protein</fullName>
    </submittedName>
</protein>
<comment type="similarity">
    <text evidence="2">Belongs to the tweety family.</text>
</comment>
<dbReference type="GO" id="GO:0005229">
    <property type="term" value="F:intracellularly calcium-gated chloride channel activity"/>
    <property type="evidence" value="ECO:0007669"/>
    <property type="project" value="TreeGrafter"/>
</dbReference>
<keyword evidence="5 13" id="KW-0812">Transmembrane</keyword>
<evidence type="ECO:0000256" key="11">
    <source>
        <dbReference type="ARBA" id="ARBA00023214"/>
    </source>
</evidence>
<feature type="transmembrane region" description="Helical" evidence="13">
    <location>
        <begin position="738"/>
        <end position="760"/>
    </location>
</feature>
<keyword evidence="8 13" id="KW-0472">Membrane</keyword>
<evidence type="ECO:0000256" key="4">
    <source>
        <dbReference type="ARBA" id="ARBA00022475"/>
    </source>
</evidence>
<evidence type="ECO:0000256" key="3">
    <source>
        <dbReference type="ARBA" id="ARBA00022448"/>
    </source>
</evidence>
<evidence type="ECO:0000256" key="5">
    <source>
        <dbReference type="ARBA" id="ARBA00022692"/>
    </source>
</evidence>
<dbReference type="GO" id="GO:0005886">
    <property type="term" value="C:plasma membrane"/>
    <property type="evidence" value="ECO:0007669"/>
    <property type="project" value="UniProtKB-SubCell"/>
</dbReference>
<evidence type="ECO:0000256" key="9">
    <source>
        <dbReference type="ARBA" id="ARBA00023173"/>
    </source>
</evidence>
<dbReference type="Pfam" id="PF04906">
    <property type="entry name" value="Tweety"/>
    <property type="match status" value="1"/>
</dbReference>
<evidence type="ECO:0000256" key="6">
    <source>
        <dbReference type="ARBA" id="ARBA00022989"/>
    </source>
</evidence>
<feature type="transmembrane region" description="Helical" evidence="13">
    <location>
        <begin position="225"/>
        <end position="250"/>
    </location>
</feature>
<name>A0A5A8E7C9_CAFRO</name>
<dbReference type="PANTHER" id="PTHR12424:SF8">
    <property type="entry name" value="PROTEIN TWEETY"/>
    <property type="match status" value="1"/>
</dbReference>
<dbReference type="InterPro" id="IPR006990">
    <property type="entry name" value="Tweety"/>
</dbReference>
<keyword evidence="3" id="KW-0813">Transport</keyword>
<keyword evidence="6 13" id="KW-1133">Transmembrane helix</keyword>
<evidence type="ECO:0000256" key="12">
    <source>
        <dbReference type="ARBA" id="ARBA00023303"/>
    </source>
</evidence>
<evidence type="ECO:0000256" key="8">
    <source>
        <dbReference type="ARBA" id="ARBA00023136"/>
    </source>
</evidence>
<evidence type="ECO:0000313" key="14">
    <source>
        <dbReference type="EMBL" id="KAA0171771.1"/>
    </source>
</evidence>
<keyword evidence="11" id="KW-0868">Chloride</keyword>
<feature type="transmembrane region" description="Helical" evidence="13">
    <location>
        <begin position="40"/>
        <end position="69"/>
    </location>
</feature>
<feature type="transmembrane region" description="Helical" evidence="13">
    <location>
        <begin position="262"/>
        <end position="285"/>
    </location>
</feature>
<feature type="transmembrane region" description="Helical" evidence="13">
    <location>
        <begin position="695"/>
        <end position="718"/>
    </location>
</feature>
<keyword evidence="12" id="KW-0407">Ion channel</keyword>
<feature type="transmembrane region" description="Helical" evidence="13">
    <location>
        <begin position="90"/>
        <end position="110"/>
    </location>
</feature>
<accession>A0A5A8E7C9</accession>
<evidence type="ECO:0000256" key="1">
    <source>
        <dbReference type="ARBA" id="ARBA00004651"/>
    </source>
</evidence>
<sequence length="831" mass="87062">MALDGSIEFLHSGTPRYFGGASLPDALIKGDIMAQSSQDYLLSLVVLAGIIAGVGLLVSFIMCSLSCCACCRCCWFRGCSQCRQGDIRSCLLTFLLLACAAFVGIGYGAVAPATQLTQAFSATAESVSGLGKHISSAAVDISAVAVRATSLHNDTAALLARVQALSGGGATYQDSIARLAALETALNGSTDALARSVVSIHSVAKPLSSFGSYTSNPDAKRILELAPLAAMAGFASIVVVLGLTLAPCFACCRFFHRAATGAVNVFLLLLWVTAGVVFAVALIAADACHDSGGTARQAARVFERSSPPTLGPSVDYYTLCNPLLKTDPVGVNMTNTPVQQVRNAHARLVDVEGDVERLRRDLPSPSQFPQDPESQQHGNAVIEGFGDVFRRTLALLRDNLECDDVRPQWDAVASSACSGVLVRGLVPLWAMQLGAGSTLVIVLVFNLVPCVRHPGQSDEESWEEGWAPSGWFGGADGTDATEAAALPPLFSAVFLVFQASAYLGAVLGMAGFGLVCAEVRLMLDELTLHTSAWAEEAARTHDHRTANHKALAAAAGGRLDVDPLGLDGDAWDRAAPRRVADEDCRDSKVAFDTVTPLGSAVGPAGGRRGAVGLYGQQVGSTAGGSFHRAADSSDMGGDGREAICAAFEEVAGDAASAHGRHHAAEVAGIASARADALLQGFQAAAHYSFRVTEAFSLPVGGAVLAGFVLLLVTVVDILEWDHDSMRRPHNAGAAAAEAWLYVTLMFLVVWILVPLFNVGLVAERFHVFQRDASMSIVTSPAFRPLSHAEKALLATFFTGAHPAIHLLGVEVTLESLKEVVLMLVAAMTVLL</sequence>
<dbReference type="Proteomes" id="UP000324907">
    <property type="component" value="Unassembled WGS sequence"/>
</dbReference>
<gene>
    <name evidence="14" type="ORF">FNF28_00407</name>
</gene>
<evidence type="ECO:0000256" key="10">
    <source>
        <dbReference type="ARBA" id="ARBA00023180"/>
    </source>
</evidence>
<keyword evidence="7" id="KW-0406">Ion transport</keyword>
<evidence type="ECO:0000313" key="15">
    <source>
        <dbReference type="Proteomes" id="UP000324907"/>
    </source>
</evidence>
<dbReference type="GO" id="GO:0072320">
    <property type="term" value="F:volume-sensitive chloride channel activity"/>
    <property type="evidence" value="ECO:0007669"/>
    <property type="project" value="TreeGrafter"/>
</dbReference>
<comment type="subcellular location">
    <subcellularLocation>
        <location evidence="1">Cell membrane</location>
        <topology evidence="1">Multi-pass membrane protein</topology>
    </subcellularLocation>
</comment>
<feature type="transmembrane region" description="Helical" evidence="13">
    <location>
        <begin position="489"/>
        <end position="515"/>
    </location>
</feature>
<comment type="caution">
    <text evidence="14">The sequence shown here is derived from an EMBL/GenBank/DDBJ whole genome shotgun (WGS) entry which is preliminary data.</text>
</comment>
<dbReference type="AlphaFoldDB" id="A0A5A8E7C9"/>
<evidence type="ECO:0000256" key="2">
    <source>
        <dbReference type="ARBA" id="ARBA00009849"/>
    </source>
</evidence>
<dbReference type="EMBL" id="VLTL01000004">
    <property type="protein sequence ID" value="KAA0171771.1"/>
    <property type="molecule type" value="Genomic_DNA"/>
</dbReference>
<proteinExistence type="inferred from homology"/>